<dbReference type="PANTHER" id="PTHR33116">
    <property type="entry name" value="REVERSE TRANSCRIPTASE ZINC-BINDING DOMAIN-CONTAINING PROTEIN-RELATED-RELATED"/>
    <property type="match status" value="1"/>
</dbReference>
<dbReference type="PROSITE" id="PS50878">
    <property type="entry name" value="RT_POL"/>
    <property type="match status" value="1"/>
</dbReference>
<dbReference type="EMBL" id="OIVN01002402">
    <property type="protein sequence ID" value="SPD03333.1"/>
    <property type="molecule type" value="Genomic_DNA"/>
</dbReference>
<feature type="domain" description="Reverse transcriptase" evidence="1">
    <location>
        <begin position="1"/>
        <end position="149"/>
    </location>
</feature>
<name>A0A2N9GV04_FAGSY</name>
<dbReference type="AlphaFoldDB" id="A0A2N9GV04"/>
<reference evidence="2" key="1">
    <citation type="submission" date="2018-02" db="EMBL/GenBank/DDBJ databases">
        <authorList>
            <person name="Cohen D.B."/>
            <person name="Kent A.D."/>
        </authorList>
    </citation>
    <scope>NUCLEOTIDE SEQUENCE</scope>
</reference>
<dbReference type="InterPro" id="IPR043502">
    <property type="entry name" value="DNA/RNA_pol_sf"/>
</dbReference>
<dbReference type="Pfam" id="PF13966">
    <property type="entry name" value="zf-RVT"/>
    <property type="match status" value="1"/>
</dbReference>
<protein>
    <recommendedName>
        <fullName evidence="1">Reverse transcriptase domain-containing protein</fullName>
    </recommendedName>
</protein>
<dbReference type="InterPro" id="IPR000477">
    <property type="entry name" value="RT_dom"/>
</dbReference>
<proteinExistence type="predicted"/>
<dbReference type="PANTHER" id="PTHR33116:SF70">
    <property type="entry name" value="NON-LTR RETROELEMENT REVERSE TRANSCRIPTASE-LIKE PROTEIN"/>
    <property type="match status" value="1"/>
</dbReference>
<gene>
    <name evidence="2" type="ORF">FSB_LOCUS31215</name>
</gene>
<evidence type="ECO:0000313" key="2">
    <source>
        <dbReference type="EMBL" id="SPD03333.1"/>
    </source>
</evidence>
<sequence length="529" mass="61160">MSCISSSFLSILVNGERLDPFHPSRGIRQGDPISPYIFILCMEYLLYLIQDEVTQGNWKGVKTSRNGPTFTHLFFADDLIFFAKASRRNCDSINKVLKLFCEHSRQSISLNKSKIFLPHYLDHNKFDFLEEKLGLKLSKSFGKYLGVPIIVNGRDKRDFDFIIKRVREKLAGWKDRTLSLAGRCTLIQAVTTAIPTHLMQCTMLPRKICKELDKLKRNFLWGDSTDRRKLHLLNWQNITSPKDEGGLGIKHSENRNKAFLAKRSWSLIMDSKEIWANVLRKKYLNTQASTRLYSLVWKSLNTTKEICGKGTGWLVRNGKTIDFWHDNWLQLGTLRSLIHGPLSAHEMNLKVCDLWNEQGNWDLTSLSFTLPMDISKTILAFPKLLSPSEDDCRFWKPSNNGQFNSSSAYRIACNLEIVGPAPSNWKWLWKINSIPRVIFFLWLVCHDRLPTKSMLLRRKIVPDDSCPLCKHDKESLLHILRDCDMVKPVWTNLNTPITTDFFNPDSVKTWIHEGSISNLHTVSLHGLHW</sequence>
<dbReference type="SUPFAM" id="SSF56672">
    <property type="entry name" value="DNA/RNA polymerases"/>
    <property type="match status" value="1"/>
</dbReference>
<accession>A0A2N9GV04</accession>
<dbReference type="Pfam" id="PF00078">
    <property type="entry name" value="RVT_1"/>
    <property type="match status" value="1"/>
</dbReference>
<evidence type="ECO:0000259" key="1">
    <source>
        <dbReference type="PROSITE" id="PS50878"/>
    </source>
</evidence>
<organism evidence="2">
    <name type="scientific">Fagus sylvatica</name>
    <name type="common">Beechnut</name>
    <dbReference type="NCBI Taxonomy" id="28930"/>
    <lineage>
        <taxon>Eukaryota</taxon>
        <taxon>Viridiplantae</taxon>
        <taxon>Streptophyta</taxon>
        <taxon>Embryophyta</taxon>
        <taxon>Tracheophyta</taxon>
        <taxon>Spermatophyta</taxon>
        <taxon>Magnoliopsida</taxon>
        <taxon>eudicotyledons</taxon>
        <taxon>Gunneridae</taxon>
        <taxon>Pentapetalae</taxon>
        <taxon>rosids</taxon>
        <taxon>fabids</taxon>
        <taxon>Fagales</taxon>
        <taxon>Fagaceae</taxon>
        <taxon>Fagus</taxon>
    </lineage>
</organism>
<dbReference type="InterPro" id="IPR026960">
    <property type="entry name" value="RVT-Znf"/>
</dbReference>